<evidence type="ECO:0000256" key="12">
    <source>
        <dbReference type="SAM" id="MobiDB-lite"/>
    </source>
</evidence>
<keyword evidence="10 13" id="KW-0472">Membrane</keyword>
<accession>A0A813TM21</accession>
<keyword evidence="9" id="KW-0408">Iron</keyword>
<feature type="transmembrane region" description="Helical" evidence="13">
    <location>
        <begin position="51"/>
        <end position="72"/>
    </location>
</feature>
<evidence type="ECO:0000313" key="17">
    <source>
        <dbReference type="Proteomes" id="UP000663828"/>
    </source>
</evidence>
<dbReference type="PROSITE" id="PS50939">
    <property type="entry name" value="CYTOCHROME_B561"/>
    <property type="match status" value="1"/>
</dbReference>
<sequence length="251" mass="28849">MPLTLTQVHGMVMVIGLMIFASTGVLFARYGRSIRFGNRRQLLGKAVWFQIHRFLLSISSILTLLGFLLILVRKGGQWANLATSDIRAFIHSIFGGTIVCCTMVQVWLALYRCHPQSRYRYIFDWSHRIVGLTVFILVIPTIFLISDAMSRFRPNLVPIFSCWIGWIVIVVLVLERIQYKQRSIVTPLANSVQTADTKEENGQRNVRQDTETATSMNNDHRRYDRLKLILLLCHFLVTNVIAIVFIVYICS</sequence>
<evidence type="ECO:0000256" key="6">
    <source>
        <dbReference type="ARBA" id="ARBA00022723"/>
    </source>
</evidence>
<dbReference type="GO" id="GO:0140571">
    <property type="term" value="F:transmembrane ascorbate ferrireductase activity"/>
    <property type="evidence" value="ECO:0007669"/>
    <property type="project" value="UniProtKB-EC"/>
</dbReference>
<comment type="subcellular location">
    <subcellularLocation>
        <location evidence="2">Membrane</location>
        <topology evidence="2">Multi-pass membrane protein</topology>
    </subcellularLocation>
</comment>
<evidence type="ECO:0000256" key="4">
    <source>
        <dbReference type="ARBA" id="ARBA00022617"/>
    </source>
</evidence>
<evidence type="ECO:0000256" key="13">
    <source>
        <dbReference type="SAM" id="Phobius"/>
    </source>
</evidence>
<dbReference type="SMART" id="SM00665">
    <property type="entry name" value="B561"/>
    <property type="match status" value="1"/>
</dbReference>
<dbReference type="Proteomes" id="UP000663852">
    <property type="component" value="Unassembled WGS sequence"/>
</dbReference>
<feature type="transmembrane region" description="Helical" evidence="13">
    <location>
        <begin position="92"/>
        <end position="113"/>
    </location>
</feature>
<gene>
    <name evidence="16" type="ORF">EDS130_LOCUS16265</name>
    <name evidence="15" type="ORF">XAT740_LOCUS3567</name>
</gene>
<evidence type="ECO:0000259" key="14">
    <source>
        <dbReference type="PROSITE" id="PS50939"/>
    </source>
</evidence>
<dbReference type="PANTHER" id="PTHR15422">
    <property type="entry name" value="OS05G0565100 PROTEIN"/>
    <property type="match status" value="1"/>
</dbReference>
<proteinExistence type="predicted"/>
<dbReference type="PANTHER" id="PTHR15422:SF24">
    <property type="entry name" value="DOMON RELATED DOMAIN-CONTAINING PROTEIN"/>
    <property type="match status" value="1"/>
</dbReference>
<organism evidence="15 17">
    <name type="scientific">Adineta ricciae</name>
    <name type="common">Rotifer</name>
    <dbReference type="NCBI Taxonomy" id="249248"/>
    <lineage>
        <taxon>Eukaryota</taxon>
        <taxon>Metazoa</taxon>
        <taxon>Spiralia</taxon>
        <taxon>Gnathifera</taxon>
        <taxon>Rotifera</taxon>
        <taxon>Eurotatoria</taxon>
        <taxon>Bdelloidea</taxon>
        <taxon>Adinetida</taxon>
        <taxon>Adinetidae</taxon>
        <taxon>Adineta</taxon>
    </lineage>
</organism>
<dbReference type="Pfam" id="PF03188">
    <property type="entry name" value="Cytochrom_B561"/>
    <property type="match status" value="1"/>
</dbReference>
<keyword evidence="7" id="KW-0249">Electron transport</keyword>
<dbReference type="CDD" id="cd08760">
    <property type="entry name" value="Cyt_b561_FRRS1_like"/>
    <property type="match status" value="1"/>
</dbReference>
<keyword evidence="3" id="KW-0813">Transport</keyword>
<evidence type="ECO:0000256" key="7">
    <source>
        <dbReference type="ARBA" id="ARBA00022982"/>
    </source>
</evidence>
<keyword evidence="8 13" id="KW-1133">Transmembrane helix</keyword>
<feature type="transmembrane region" description="Helical" evidence="13">
    <location>
        <begin position="157"/>
        <end position="174"/>
    </location>
</feature>
<dbReference type="OrthoDB" id="2419613at2759"/>
<feature type="transmembrane region" description="Helical" evidence="13">
    <location>
        <begin position="228"/>
        <end position="249"/>
    </location>
</feature>
<evidence type="ECO:0000256" key="3">
    <source>
        <dbReference type="ARBA" id="ARBA00022448"/>
    </source>
</evidence>
<evidence type="ECO:0000313" key="16">
    <source>
        <dbReference type="EMBL" id="CAF1028175.1"/>
    </source>
</evidence>
<protein>
    <recommendedName>
        <fullName evidence="11">ascorbate ferrireductase (transmembrane)</fullName>
        <ecNumber evidence="11">7.2.1.3</ecNumber>
    </recommendedName>
</protein>
<dbReference type="InterPro" id="IPR045150">
    <property type="entry name" value="CYB561D1/2"/>
</dbReference>
<evidence type="ECO:0000256" key="8">
    <source>
        <dbReference type="ARBA" id="ARBA00022989"/>
    </source>
</evidence>
<dbReference type="GO" id="GO:0016020">
    <property type="term" value="C:membrane"/>
    <property type="evidence" value="ECO:0007669"/>
    <property type="project" value="UniProtKB-SubCell"/>
</dbReference>
<keyword evidence="17" id="KW-1185">Reference proteome</keyword>
<feature type="transmembrane region" description="Helical" evidence="13">
    <location>
        <begin position="125"/>
        <end position="145"/>
    </location>
</feature>
<dbReference type="InterPro" id="IPR006593">
    <property type="entry name" value="Cyt_b561/ferric_Rdtase_TM"/>
</dbReference>
<feature type="region of interest" description="Disordered" evidence="12">
    <location>
        <begin position="195"/>
        <end position="214"/>
    </location>
</feature>
<comment type="cofactor">
    <cofactor evidence="1">
        <name>heme b</name>
        <dbReference type="ChEBI" id="CHEBI:60344"/>
    </cofactor>
</comment>
<dbReference type="Proteomes" id="UP000663828">
    <property type="component" value="Unassembled WGS sequence"/>
</dbReference>
<keyword evidence="6" id="KW-0479">Metal-binding</keyword>
<name>A0A813TM21_ADIRI</name>
<dbReference type="EMBL" id="CAJNOR010000138">
    <property type="protein sequence ID" value="CAF0813117.1"/>
    <property type="molecule type" value="Genomic_DNA"/>
</dbReference>
<dbReference type="GO" id="GO:0140575">
    <property type="term" value="F:transmembrane monodehydroascorbate reductase activity"/>
    <property type="evidence" value="ECO:0007669"/>
    <property type="project" value="InterPro"/>
</dbReference>
<evidence type="ECO:0000256" key="11">
    <source>
        <dbReference type="ARBA" id="ARBA00024225"/>
    </source>
</evidence>
<evidence type="ECO:0000256" key="2">
    <source>
        <dbReference type="ARBA" id="ARBA00004141"/>
    </source>
</evidence>
<dbReference type="AlphaFoldDB" id="A0A813TM21"/>
<keyword evidence="4" id="KW-0349">Heme</keyword>
<keyword evidence="5 13" id="KW-0812">Transmembrane</keyword>
<comment type="caution">
    <text evidence="15">The sequence shown here is derived from an EMBL/GenBank/DDBJ whole genome shotgun (WGS) entry which is preliminary data.</text>
</comment>
<evidence type="ECO:0000256" key="9">
    <source>
        <dbReference type="ARBA" id="ARBA00023004"/>
    </source>
</evidence>
<dbReference type="Gene3D" id="1.20.120.1770">
    <property type="match status" value="1"/>
</dbReference>
<feature type="domain" description="Cytochrome b561" evidence="14">
    <location>
        <begin position="1"/>
        <end position="183"/>
    </location>
</feature>
<dbReference type="GO" id="GO:0046872">
    <property type="term" value="F:metal ion binding"/>
    <property type="evidence" value="ECO:0007669"/>
    <property type="project" value="UniProtKB-KW"/>
</dbReference>
<dbReference type="GO" id="GO:0020037">
    <property type="term" value="F:heme binding"/>
    <property type="evidence" value="ECO:0007669"/>
    <property type="project" value="TreeGrafter"/>
</dbReference>
<evidence type="ECO:0000256" key="5">
    <source>
        <dbReference type="ARBA" id="ARBA00022692"/>
    </source>
</evidence>
<feature type="transmembrane region" description="Helical" evidence="13">
    <location>
        <begin position="12"/>
        <end position="30"/>
    </location>
</feature>
<dbReference type="EMBL" id="CAJNOJ010000070">
    <property type="protein sequence ID" value="CAF1028175.1"/>
    <property type="molecule type" value="Genomic_DNA"/>
</dbReference>
<reference evidence="15" key="1">
    <citation type="submission" date="2021-02" db="EMBL/GenBank/DDBJ databases">
        <authorList>
            <person name="Nowell W R."/>
        </authorList>
    </citation>
    <scope>NUCLEOTIDE SEQUENCE</scope>
</reference>
<dbReference type="EC" id="7.2.1.3" evidence="11"/>
<feature type="compositionally biased region" description="Basic and acidic residues" evidence="12">
    <location>
        <begin position="196"/>
        <end position="210"/>
    </location>
</feature>
<evidence type="ECO:0000256" key="10">
    <source>
        <dbReference type="ARBA" id="ARBA00023136"/>
    </source>
</evidence>
<evidence type="ECO:0000313" key="15">
    <source>
        <dbReference type="EMBL" id="CAF0813117.1"/>
    </source>
</evidence>
<evidence type="ECO:0000256" key="1">
    <source>
        <dbReference type="ARBA" id="ARBA00001970"/>
    </source>
</evidence>